<evidence type="ECO:0000313" key="3">
    <source>
        <dbReference type="Proteomes" id="UP000005019"/>
    </source>
</evidence>
<dbReference type="Proteomes" id="UP000005019">
    <property type="component" value="Unassembled WGS sequence"/>
</dbReference>
<dbReference type="RefSeq" id="WP_008064000.1">
    <property type="nucleotide sequence ID" value="NZ_AFHG01000058.1"/>
</dbReference>
<name>F5RGT4_METUF</name>
<dbReference type="GO" id="GO:0016747">
    <property type="term" value="F:acyltransferase activity, transferring groups other than amino-acyl groups"/>
    <property type="evidence" value="ECO:0007669"/>
    <property type="project" value="InterPro"/>
</dbReference>
<comment type="caution">
    <text evidence="2">The sequence shown here is derived from an EMBL/GenBank/DDBJ whole genome shotgun (WGS) entry which is preliminary data.</text>
</comment>
<dbReference type="PROSITE" id="PS51186">
    <property type="entry name" value="GNAT"/>
    <property type="match status" value="1"/>
</dbReference>
<dbReference type="Gene3D" id="3.40.630.30">
    <property type="match status" value="1"/>
</dbReference>
<dbReference type="EMBL" id="AFHG01000058">
    <property type="protein sequence ID" value="EGK70138.1"/>
    <property type="molecule type" value="Genomic_DNA"/>
</dbReference>
<reference evidence="2 3" key="1">
    <citation type="journal article" date="2011" name="J. Bacteriol.">
        <title>Genome sequence of Methyloversatilis universalis FAM5T, a methylotrophic representative of the order Rhodocyclales.</title>
        <authorList>
            <person name="Kittichotirat W."/>
            <person name="Good N.M."/>
            <person name="Hall R."/>
            <person name="Bringel F."/>
            <person name="Lajus A."/>
            <person name="Medigue C."/>
            <person name="Smalley N.E."/>
            <person name="Beck D."/>
            <person name="Bumgarner R."/>
            <person name="Vuilleumier S."/>
            <person name="Kalyuzhnaya M.G."/>
        </authorList>
    </citation>
    <scope>NUCLEOTIDE SEQUENCE [LARGE SCALE GENOMIC DNA]</scope>
    <source>
        <strain evidence="3">ATCC BAA-1314 / JCM 13912 / FAM5</strain>
    </source>
</reference>
<dbReference type="PANTHER" id="PTHR43415">
    <property type="entry name" value="SPERMIDINE N(1)-ACETYLTRANSFERASE"/>
    <property type="match status" value="1"/>
</dbReference>
<keyword evidence="3" id="KW-1185">Reference proteome</keyword>
<dbReference type="SUPFAM" id="SSF55729">
    <property type="entry name" value="Acyl-CoA N-acyltransferases (Nat)"/>
    <property type="match status" value="1"/>
</dbReference>
<dbReference type="PANTHER" id="PTHR43415:SF3">
    <property type="entry name" value="GNAT-FAMILY ACETYLTRANSFERASE"/>
    <property type="match status" value="1"/>
</dbReference>
<dbReference type="InterPro" id="IPR000182">
    <property type="entry name" value="GNAT_dom"/>
</dbReference>
<dbReference type="Pfam" id="PF13302">
    <property type="entry name" value="Acetyltransf_3"/>
    <property type="match status" value="1"/>
</dbReference>
<gene>
    <name evidence="2" type="ORF">METUNv1_03525</name>
</gene>
<organism evidence="2 3">
    <name type="scientific">Methyloversatilis universalis (strain ATCC BAA-1314 / DSM 25237 / JCM 13912 / CCUG 52030 / FAM5)</name>
    <dbReference type="NCBI Taxonomy" id="1000565"/>
    <lineage>
        <taxon>Bacteria</taxon>
        <taxon>Pseudomonadati</taxon>
        <taxon>Pseudomonadota</taxon>
        <taxon>Betaproteobacteria</taxon>
        <taxon>Nitrosomonadales</taxon>
        <taxon>Sterolibacteriaceae</taxon>
        <taxon>Methyloversatilis</taxon>
    </lineage>
</organism>
<protein>
    <recommendedName>
        <fullName evidence="1">N-acetyltransferase domain-containing protein</fullName>
    </recommendedName>
</protein>
<dbReference type="AlphaFoldDB" id="F5RGT4"/>
<dbReference type="STRING" id="1000565.METUNv1_03525"/>
<accession>F5RGT4</accession>
<dbReference type="eggNOG" id="COG1670">
    <property type="taxonomic scope" value="Bacteria"/>
</dbReference>
<dbReference type="OrthoDB" id="336415at2"/>
<feature type="domain" description="N-acetyltransferase" evidence="1">
    <location>
        <begin position="23"/>
        <end position="177"/>
    </location>
</feature>
<evidence type="ECO:0000313" key="2">
    <source>
        <dbReference type="EMBL" id="EGK70138.1"/>
    </source>
</evidence>
<sequence>MPESSERGAFEVLATYQTSHDRKTVEWLNSADIQASFGLRRTVTEASHRSWVDANGDTLIWAIVDPTGRHVGNVLLKLTQRHRSGYFQIYIGEPIARGQGLGDRALSATLTKAFDELGLHRVWLHTLPDNVAAAALYRKHGFVFEGTERDALLWNGTFTSQHRWSILEHEWMARRGKEGAR</sequence>
<dbReference type="InterPro" id="IPR016181">
    <property type="entry name" value="Acyl_CoA_acyltransferase"/>
</dbReference>
<evidence type="ECO:0000259" key="1">
    <source>
        <dbReference type="PROSITE" id="PS51186"/>
    </source>
</evidence>
<proteinExistence type="predicted"/>